<dbReference type="OrthoDB" id="310895at2759"/>
<sequence length="510" mass="55800">MSSDLSSEITLPTGEKYIQPTGLFINNEFVPSTSSKKIITVNPATAQPICELHAASAQDVDRAVKVAHETFEKTWSKVTGSERGELLIKLSQLIERDAEILAKIDALNAGKPYATNAMNDIGQILELTKFYAGYADKLDGKYIPISENKFVYEINEPLGVVGLIVPWNYPLAMASWKLQGALAAGNTVVIKSAENTPMSLLYFAQLIKEAGFPPGAVNILSGFGPITGSAMVGHELIDKISFTGSTGVGKLIQQQASVNLKNVTLECGGKSPAVIFKDANLSEAVKWCSLGIFYNSGQNCTANSRILVQDEVYDEFIQKFQEYTKENWVLGDPFKDETTVGPVISKTHHERILSYLNHGSNVEKLNKIEIAPLGSTAQDYPQGYYITPTIFTDVPVTSKLFQEEIFGPVACVTKFSDFEEAIKIANSSIYGLGSAVFTKNIKKAHRFARMLKAGTVWINSSNDEDIKASFGGYKMSGVGREMGLEGIKTYTQIKAIHVNLDDEEEEKAKL</sequence>
<dbReference type="Gene3D" id="3.40.605.10">
    <property type="entry name" value="Aldehyde Dehydrogenase, Chain A, domain 1"/>
    <property type="match status" value="1"/>
</dbReference>
<dbReference type="FunFam" id="3.40.605.10:FF:000050">
    <property type="entry name" value="Aldehyde dehydrogenase, mitochondrial"/>
    <property type="match status" value="1"/>
</dbReference>
<reference evidence="7" key="2">
    <citation type="submission" date="2021-01" db="EMBL/GenBank/DDBJ databases">
        <authorList>
            <person name="Schikora-Tamarit M.A."/>
        </authorList>
    </citation>
    <scope>NUCLEOTIDE SEQUENCE</scope>
    <source>
        <strain evidence="7">CBS2887</strain>
    </source>
</reference>
<dbReference type="GO" id="GO:0004029">
    <property type="term" value="F:aldehyde dehydrogenase (NAD+) activity"/>
    <property type="evidence" value="ECO:0007669"/>
    <property type="project" value="TreeGrafter"/>
</dbReference>
<proteinExistence type="inferred from homology"/>
<feature type="active site" evidence="4">
    <location>
        <position position="266"/>
    </location>
</feature>
<protein>
    <recommendedName>
        <fullName evidence="6">Aldehyde dehydrogenase domain-containing protein</fullName>
    </recommendedName>
</protein>
<dbReference type="InterPro" id="IPR016162">
    <property type="entry name" value="Ald_DH_N"/>
</dbReference>
<comment type="caution">
    <text evidence="7">The sequence shown here is derived from an EMBL/GenBank/DDBJ whole genome shotgun (WGS) entry which is preliminary data.</text>
</comment>
<dbReference type="InterPro" id="IPR016160">
    <property type="entry name" value="Ald_DH_CS_CYS"/>
</dbReference>
<dbReference type="PROSITE" id="PS00687">
    <property type="entry name" value="ALDEHYDE_DEHYDR_GLU"/>
    <property type="match status" value="1"/>
</dbReference>
<reference evidence="7" key="1">
    <citation type="journal article" date="2021" name="Open Biol.">
        <title>Shared evolutionary footprints suggest mitochondrial oxidative damage underlies multiple complex I losses in fungi.</title>
        <authorList>
            <person name="Schikora-Tamarit M.A."/>
            <person name="Marcet-Houben M."/>
            <person name="Nosek J."/>
            <person name="Gabaldon T."/>
        </authorList>
    </citation>
    <scope>NUCLEOTIDE SEQUENCE</scope>
    <source>
        <strain evidence="7">CBS2887</strain>
    </source>
</reference>
<dbReference type="GO" id="GO:0006598">
    <property type="term" value="P:polyamine catabolic process"/>
    <property type="evidence" value="ECO:0007669"/>
    <property type="project" value="TreeGrafter"/>
</dbReference>
<dbReference type="Gene3D" id="3.40.309.10">
    <property type="entry name" value="Aldehyde Dehydrogenase, Chain A, domain 2"/>
    <property type="match status" value="1"/>
</dbReference>
<keyword evidence="2 5" id="KW-0560">Oxidoreductase</keyword>
<keyword evidence="8" id="KW-1185">Reference proteome</keyword>
<dbReference type="PROSITE" id="PS00070">
    <property type="entry name" value="ALDEHYDE_DEHYDR_CYS"/>
    <property type="match status" value="1"/>
</dbReference>
<dbReference type="Proteomes" id="UP000774326">
    <property type="component" value="Unassembled WGS sequence"/>
</dbReference>
<accession>A0A9P8Q5G4</accession>
<evidence type="ECO:0000313" key="7">
    <source>
        <dbReference type="EMBL" id="KAH3684553.1"/>
    </source>
</evidence>
<dbReference type="InterPro" id="IPR016161">
    <property type="entry name" value="Ald_DH/histidinol_DH"/>
</dbReference>
<evidence type="ECO:0000256" key="2">
    <source>
        <dbReference type="ARBA" id="ARBA00023002"/>
    </source>
</evidence>
<name>A0A9P8Q5G4_WICPI</name>
<keyword evidence="3" id="KW-0520">NAD</keyword>
<dbReference type="PANTHER" id="PTHR43720">
    <property type="entry name" value="2-AMINOMUCONIC SEMIALDEHYDE DEHYDROGENASE"/>
    <property type="match status" value="1"/>
</dbReference>
<dbReference type="AlphaFoldDB" id="A0A9P8Q5G4"/>
<evidence type="ECO:0000256" key="1">
    <source>
        <dbReference type="ARBA" id="ARBA00009986"/>
    </source>
</evidence>
<evidence type="ECO:0000256" key="5">
    <source>
        <dbReference type="RuleBase" id="RU003345"/>
    </source>
</evidence>
<dbReference type="InterPro" id="IPR029510">
    <property type="entry name" value="Ald_DH_CS_GLU"/>
</dbReference>
<dbReference type="SUPFAM" id="SSF53720">
    <property type="entry name" value="ALDH-like"/>
    <property type="match status" value="1"/>
</dbReference>
<dbReference type="InterPro" id="IPR016163">
    <property type="entry name" value="Ald_DH_C"/>
</dbReference>
<evidence type="ECO:0000313" key="8">
    <source>
        <dbReference type="Proteomes" id="UP000774326"/>
    </source>
</evidence>
<organism evidence="7 8">
    <name type="scientific">Wickerhamomyces pijperi</name>
    <name type="common">Yeast</name>
    <name type="synonym">Pichia pijperi</name>
    <dbReference type="NCBI Taxonomy" id="599730"/>
    <lineage>
        <taxon>Eukaryota</taxon>
        <taxon>Fungi</taxon>
        <taxon>Dikarya</taxon>
        <taxon>Ascomycota</taxon>
        <taxon>Saccharomycotina</taxon>
        <taxon>Saccharomycetes</taxon>
        <taxon>Phaffomycetales</taxon>
        <taxon>Wickerhamomycetaceae</taxon>
        <taxon>Wickerhamomyces</taxon>
    </lineage>
</organism>
<evidence type="ECO:0000256" key="4">
    <source>
        <dbReference type="PROSITE-ProRule" id="PRU10007"/>
    </source>
</evidence>
<dbReference type="FunFam" id="3.40.309.10:FF:000012">
    <property type="entry name" value="Betaine aldehyde dehydrogenase"/>
    <property type="match status" value="1"/>
</dbReference>
<evidence type="ECO:0000256" key="3">
    <source>
        <dbReference type="ARBA" id="ARBA00023027"/>
    </source>
</evidence>
<dbReference type="PANTHER" id="PTHR43720:SF2">
    <property type="entry name" value="2-AMINOMUCONIC SEMIALDEHYDE DEHYDROGENASE"/>
    <property type="match status" value="1"/>
</dbReference>
<feature type="domain" description="Aldehyde dehydrogenase" evidence="6">
    <location>
        <begin position="29"/>
        <end position="496"/>
    </location>
</feature>
<comment type="similarity">
    <text evidence="1 5">Belongs to the aldehyde dehydrogenase family.</text>
</comment>
<dbReference type="Pfam" id="PF00171">
    <property type="entry name" value="Aldedh"/>
    <property type="match status" value="1"/>
</dbReference>
<evidence type="ECO:0000259" key="6">
    <source>
        <dbReference type="Pfam" id="PF00171"/>
    </source>
</evidence>
<dbReference type="EMBL" id="JAEUBG010002406">
    <property type="protein sequence ID" value="KAH3684553.1"/>
    <property type="molecule type" value="Genomic_DNA"/>
</dbReference>
<dbReference type="InterPro" id="IPR015590">
    <property type="entry name" value="Aldehyde_DH_dom"/>
</dbReference>
<gene>
    <name evidence="7" type="ORF">WICPIJ_004443</name>
</gene>